<reference evidence="1" key="1">
    <citation type="submission" date="2018-05" db="EMBL/GenBank/DDBJ databases">
        <authorList>
            <person name="Lanie J.A."/>
            <person name="Ng W.-L."/>
            <person name="Kazmierczak K.M."/>
            <person name="Andrzejewski T.M."/>
            <person name="Davidsen T.M."/>
            <person name="Wayne K.J."/>
            <person name="Tettelin H."/>
            <person name="Glass J.I."/>
            <person name="Rusch D."/>
            <person name="Podicherti R."/>
            <person name="Tsui H.-C.T."/>
            <person name="Winkler M.E."/>
        </authorList>
    </citation>
    <scope>NUCLEOTIDE SEQUENCE</scope>
</reference>
<dbReference type="EMBL" id="UINC01027311">
    <property type="protein sequence ID" value="SVB06341.1"/>
    <property type="molecule type" value="Genomic_DNA"/>
</dbReference>
<organism evidence="1">
    <name type="scientific">marine metagenome</name>
    <dbReference type="NCBI Taxonomy" id="408172"/>
    <lineage>
        <taxon>unclassified sequences</taxon>
        <taxon>metagenomes</taxon>
        <taxon>ecological metagenomes</taxon>
    </lineage>
</organism>
<sequence length="122" mass="13529">MVNGIFGFAEATDEGAASAHEVEEVRVSAVGQCGSWPIAHADIVGCEYAELKPEMLRSIREHRADYLARCLRCKDGACVPKTWSREEMTARNLCKRLFMTPIKVPSWSGGLKVANESLLVRF</sequence>
<protein>
    <submittedName>
        <fullName evidence="1">Uncharacterized protein</fullName>
    </submittedName>
</protein>
<evidence type="ECO:0000313" key="1">
    <source>
        <dbReference type="EMBL" id="SVB06341.1"/>
    </source>
</evidence>
<dbReference type="AlphaFoldDB" id="A0A382AYI5"/>
<accession>A0A382AYI5</accession>
<name>A0A382AYI5_9ZZZZ</name>
<feature type="non-terminal residue" evidence="1">
    <location>
        <position position="122"/>
    </location>
</feature>
<gene>
    <name evidence="1" type="ORF">METZ01_LOCUS159195</name>
</gene>
<proteinExistence type="predicted"/>